<organism evidence="2 3">
    <name type="scientific">Brachyspira hampsonii</name>
    <dbReference type="NCBI Taxonomy" id="1287055"/>
    <lineage>
        <taxon>Bacteria</taxon>
        <taxon>Pseudomonadati</taxon>
        <taxon>Spirochaetota</taxon>
        <taxon>Spirochaetia</taxon>
        <taxon>Brachyspirales</taxon>
        <taxon>Brachyspiraceae</taxon>
        <taxon>Brachyspira</taxon>
    </lineage>
</organism>
<proteinExistence type="predicted"/>
<dbReference type="InterPro" id="IPR003425">
    <property type="entry name" value="CCB3/YggT"/>
</dbReference>
<evidence type="ECO:0000313" key="3">
    <source>
        <dbReference type="Proteomes" id="UP000095247"/>
    </source>
</evidence>
<keyword evidence="1" id="KW-0472">Membrane</keyword>
<dbReference type="EMBL" id="MDCO01000009">
    <property type="protein sequence ID" value="OEJ14914.1"/>
    <property type="molecule type" value="Genomic_DNA"/>
</dbReference>
<evidence type="ECO:0000313" key="2">
    <source>
        <dbReference type="EMBL" id="OEJ14914.1"/>
    </source>
</evidence>
<sequence>MLIETIRFIYYLLMQTLRLYSFIWFVWIILSWLQAFGAMHLDYYNPIVNFFYKITDGVIDKIFGGRRLIVGILDLSPLVFLLVLQLAAPIVLRVVFQFLLNLAVRI</sequence>
<protein>
    <recommendedName>
        <fullName evidence="4">YggT family protein</fullName>
    </recommendedName>
</protein>
<dbReference type="Proteomes" id="UP000095247">
    <property type="component" value="Unassembled WGS sequence"/>
</dbReference>
<dbReference type="Pfam" id="PF02325">
    <property type="entry name" value="CCB3_YggT"/>
    <property type="match status" value="1"/>
</dbReference>
<dbReference type="AlphaFoldDB" id="A0A1E5NFJ7"/>
<dbReference type="RefSeq" id="WP_069726408.1">
    <property type="nucleotide sequence ID" value="NZ_MDCO01000009.1"/>
</dbReference>
<gene>
    <name evidence="2" type="ORF">BFL38_08770</name>
</gene>
<feature type="transmembrane region" description="Helical" evidence="1">
    <location>
        <begin position="78"/>
        <end position="104"/>
    </location>
</feature>
<keyword evidence="1" id="KW-0812">Transmembrane</keyword>
<dbReference type="GO" id="GO:0016020">
    <property type="term" value="C:membrane"/>
    <property type="evidence" value="ECO:0007669"/>
    <property type="project" value="InterPro"/>
</dbReference>
<keyword evidence="1" id="KW-1133">Transmembrane helix</keyword>
<accession>A0A1E5NFJ7</accession>
<name>A0A1E5NFJ7_9SPIR</name>
<evidence type="ECO:0000256" key="1">
    <source>
        <dbReference type="SAM" id="Phobius"/>
    </source>
</evidence>
<feature type="transmembrane region" description="Helical" evidence="1">
    <location>
        <begin position="21"/>
        <end position="41"/>
    </location>
</feature>
<comment type="caution">
    <text evidence="2">The sequence shown here is derived from an EMBL/GenBank/DDBJ whole genome shotgun (WGS) entry which is preliminary data.</text>
</comment>
<evidence type="ECO:0008006" key="4">
    <source>
        <dbReference type="Google" id="ProtNLM"/>
    </source>
</evidence>
<reference evidence="2 3" key="1">
    <citation type="submission" date="2016-08" db="EMBL/GenBank/DDBJ databases">
        <title>Characterization and recognition of Brachyspira hampsonii sp. nov., a novel intestinal spirochete that is pathogenic to pigs.</title>
        <authorList>
            <person name="Mirajkar N."/>
            <person name="La T."/>
            <person name="Phillips N."/>
            <person name="Hampson D."/>
            <person name="Gebhart C."/>
        </authorList>
    </citation>
    <scope>NUCLEOTIDE SEQUENCE [LARGE SCALE GENOMIC DNA]</scope>
    <source>
        <strain evidence="2 3">P280/1</strain>
    </source>
</reference>